<organism evidence="3 4">
    <name type="scientific">Fragilariopsis cylindrus CCMP1102</name>
    <dbReference type="NCBI Taxonomy" id="635003"/>
    <lineage>
        <taxon>Eukaryota</taxon>
        <taxon>Sar</taxon>
        <taxon>Stramenopiles</taxon>
        <taxon>Ochrophyta</taxon>
        <taxon>Bacillariophyta</taxon>
        <taxon>Bacillariophyceae</taxon>
        <taxon>Bacillariophycidae</taxon>
        <taxon>Bacillariales</taxon>
        <taxon>Bacillariaceae</taxon>
        <taxon>Fragilariopsis</taxon>
    </lineage>
</organism>
<dbReference type="OrthoDB" id="40253at2759"/>
<dbReference type="InParanoid" id="A0A1E7F2U6"/>
<gene>
    <name evidence="3" type="ORF">FRACYDRAFT_243768</name>
</gene>
<dbReference type="Pfam" id="PF02037">
    <property type="entry name" value="SAP"/>
    <property type="match status" value="1"/>
</dbReference>
<keyword evidence="4" id="KW-1185">Reference proteome</keyword>
<evidence type="ECO:0000313" key="3">
    <source>
        <dbReference type="EMBL" id="OEU12518.1"/>
    </source>
</evidence>
<dbReference type="Gene3D" id="1.10.720.30">
    <property type="entry name" value="SAP domain"/>
    <property type="match status" value="1"/>
</dbReference>
<dbReference type="EMBL" id="KV784364">
    <property type="protein sequence ID" value="OEU12518.1"/>
    <property type="molecule type" value="Genomic_DNA"/>
</dbReference>
<dbReference type="KEGG" id="fcy:FRACYDRAFT_243768"/>
<dbReference type="SUPFAM" id="SSF68906">
    <property type="entry name" value="SAP domain"/>
    <property type="match status" value="1"/>
</dbReference>
<feature type="domain" description="SAP" evidence="2">
    <location>
        <begin position="225"/>
        <end position="259"/>
    </location>
</feature>
<evidence type="ECO:0000259" key="2">
    <source>
        <dbReference type="SMART" id="SM00513"/>
    </source>
</evidence>
<dbReference type="InterPro" id="IPR003034">
    <property type="entry name" value="SAP_dom"/>
</dbReference>
<proteinExistence type="predicted"/>
<accession>A0A1E7F2U6</accession>
<reference evidence="3 4" key="1">
    <citation type="submission" date="2016-09" db="EMBL/GenBank/DDBJ databases">
        <title>Extensive genetic diversity and differential bi-allelic expression allows diatom success in the polar Southern Ocean.</title>
        <authorList>
            <consortium name="DOE Joint Genome Institute"/>
            <person name="Mock T."/>
            <person name="Otillar R.P."/>
            <person name="Strauss J."/>
            <person name="Dupont C."/>
            <person name="Frickenhaus S."/>
            <person name="Maumus F."/>
            <person name="Mcmullan M."/>
            <person name="Sanges R."/>
            <person name="Schmutz J."/>
            <person name="Toseland A."/>
            <person name="Valas R."/>
            <person name="Veluchamy A."/>
            <person name="Ward B.J."/>
            <person name="Allen A."/>
            <person name="Barry K."/>
            <person name="Falciatore A."/>
            <person name="Ferrante M."/>
            <person name="Fortunato A.E."/>
            <person name="Gloeckner G."/>
            <person name="Gruber A."/>
            <person name="Hipkin R."/>
            <person name="Janech M."/>
            <person name="Kroth P."/>
            <person name="Leese F."/>
            <person name="Lindquist E."/>
            <person name="Lyon B.R."/>
            <person name="Martin J."/>
            <person name="Mayer C."/>
            <person name="Parker M."/>
            <person name="Quesneville H."/>
            <person name="Raymond J."/>
            <person name="Uhlig C."/>
            <person name="Valentin K.U."/>
            <person name="Worden A.Z."/>
            <person name="Armbrust E.V."/>
            <person name="Bowler C."/>
            <person name="Green B."/>
            <person name="Moulton V."/>
            <person name="Van Oosterhout C."/>
            <person name="Grigoriev I."/>
        </authorList>
    </citation>
    <scope>NUCLEOTIDE SEQUENCE [LARGE SCALE GENOMIC DNA]</scope>
    <source>
        <strain evidence="3 4">CCMP1102</strain>
    </source>
</reference>
<name>A0A1E7F2U6_9STRA</name>
<feature type="region of interest" description="Disordered" evidence="1">
    <location>
        <begin position="1"/>
        <end position="32"/>
    </location>
</feature>
<evidence type="ECO:0000256" key="1">
    <source>
        <dbReference type="SAM" id="MobiDB-lite"/>
    </source>
</evidence>
<dbReference type="SMART" id="SM00513">
    <property type="entry name" value="SAP"/>
    <property type="match status" value="1"/>
</dbReference>
<dbReference type="Proteomes" id="UP000095751">
    <property type="component" value="Unassembled WGS sequence"/>
</dbReference>
<sequence length="534" mass="62251">MKKRKYDENGSIDKVTQKNDDNEEEQQQQQEQQEEIFSACILWMDDNYRLEEWIAYHYYIMKLRYIVINIDPNSIGSPMDIINRWNNNDYHHLNMTIVTMTDTDHFTEKEYQNEMNKIKKVTDNITATARDHGRIKTNHHRKRQNEFYRTCSKHLLEVNKDTTWVSYHDTDEFITFTHRTKKPAETNRTIQEGLLKMKQPGYVLNRLNEIKEEDAKYLLNNSQDWSSFKVAELKKELKKRDITAKGKKADLVSLLEAGDLSCVVINRVRYNSKELSTYDYDQLQEYNIPDTVDTKLFDTLRYKHITGYDGSPKSFIDLSHQRARKYTQDKFSKWMTHMPMQNHCRDELDTRNKETKGILKNESLVINHYLGSWEAYSFREDARKGGDRNYDRWLERSNMTTANGGTSIIAWPWMRGFIDLVGGTEIALYLLQDAGKFPRDYNATANIQDWNITYTMDKKWKDNKLNANSLLALNETENLSSSSSSCVLLSCCPLSLAMDCVHSAVGSIALEADFDGSIGIHCWVQPVTTGSSHG</sequence>
<evidence type="ECO:0000313" key="4">
    <source>
        <dbReference type="Proteomes" id="UP000095751"/>
    </source>
</evidence>
<dbReference type="InterPro" id="IPR036361">
    <property type="entry name" value="SAP_dom_sf"/>
</dbReference>
<protein>
    <recommendedName>
        <fullName evidence="2">SAP domain-containing protein</fullName>
    </recommendedName>
</protein>
<dbReference type="AlphaFoldDB" id="A0A1E7F2U6"/>